<dbReference type="GO" id="GO:0005737">
    <property type="term" value="C:cytoplasm"/>
    <property type="evidence" value="ECO:0007669"/>
    <property type="project" value="UniProtKB-SubCell"/>
</dbReference>
<feature type="domain" description="EF-hand" evidence="6">
    <location>
        <begin position="116"/>
        <end position="151"/>
    </location>
</feature>
<organism evidence="7">
    <name type="scientific">Blastocystis hominis</name>
    <dbReference type="NCBI Taxonomy" id="12968"/>
    <lineage>
        <taxon>Eukaryota</taxon>
        <taxon>Sar</taxon>
        <taxon>Stramenopiles</taxon>
        <taxon>Bigyra</taxon>
        <taxon>Opalozoa</taxon>
        <taxon>Opalinata</taxon>
        <taxon>Blastocystidae</taxon>
        <taxon>Blastocystis</taxon>
    </lineage>
</organism>
<dbReference type="InParanoid" id="D8MBQ1"/>
<dbReference type="Pfam" id="PF13499">
    <property type="entry name" value="EF-hand_7"/>
    <property type="match status" value="1"/>
</dbReference>
<dbReference type="PANTHER" id="PTHR46212">
    <property type="entry name" value="PEFLIN"/>
    <property type="match status" value="1"/>
</dbReference>
<name>D8MBQ1_BLAHO</name>
<protein>
    <recommendedName>
        <fullName evidence="6">EF-hand domain-containing protein</fullName>
    </recommendedName>
</protein>
<dbReference type="InterPro" id="IPR011992">
    <property type="entry name" value="EF-hand-dom_pair"/>
</dbReference>
<dbReference type="GeneID" id="24922068"/>
<dbReference type="PROSITE" id="PS00018">
    <property type="entry name" value="EF_HAND_1"/>
    <property type="match status" value="1"/>
</dbReference>
<dbReference type="InterPro" id="IPR002048">
    <property type="entry name" value="EF_hand_dom"/>
</dbReference>
<dbReference type="Gene3D" id="1.10.238.10">
    <property type="entry name" value="EF-hand"/>
    <property type="match status" value="1"/>
</dbReference>
<dbReference type="EMBL" id="FN668691">
    <property type="protein sequence ID" value="CBK25490.2"/>
    <property type="molecule type" value="Genomic_DNA"/>
</dbReference>
<dbReference type="AlphaFoldDB" id="D8MBQ1"/>
<evidence type="ECO:0000313" key="7">
    <source>
        <dbReference type="EMBL" id="CBK25490.2"/>
    </source>
</evidence>
<keyword evidence="5" id="KW-0106">Calcium</keyword>
<dbReference type="RefSeq" id="XP_012899538.1">
    <property type="nucleotide sequence ID" value="XM_013044084.1"/>
</dbReference>
<keyword evidence="4" id="KW-0677">Repeat</keyword>
<reference evidence="7" key="1">
    <citation type="submission" date="2010-02" db="EMBL/GenBank/DDBJ databases">
        <title>Sequencing and annotation of the Blastocystis hominis genome.</title>
        <authorList>
            <person name="Wincker P."/>
        </authorList>
    </citation>
    <scope>NUCLEOTIDE SEQUENCE</scope>
    <source>
        <strain evidence="7">Singapore isolate B</strain>
    </source>
</reference>
<dbReference type="PANTHER" id="PTHR46212:SF3">
    <property type="entry name" value="GH27120P"/>
    <property type="match status" value="1"/>
</dbReference>
<dbReference type="InterPro" id="IPR018247">
    <property type="entry name" value="EF_Hand_1_Ca_BS"/>
</dbReference>
<evidence type="ECO:0000259" key="6">
    <source>
        <dbReference type="PROSITE" id="PS50222"/>
    </source>
</evidence>
<evidence type="ECO:0000256" key="2">
    <source>
        <dbReference type="ARBA" id="ARBA00022490"/>
    </source>
</evidence>
<gene>
    <name evidence="7" type="ORF">GSBLH_T00005087001</name>
</gene>
<sequence>MIVNCPTCHYTIDVQPNTPPFYCPGCSSVIDTNSLQRQPGMPMTPAQNVLGAGMDVNRAFYTVSQNSPQISCSKLEQAMKLLGYNISPDVCNQLTIKHDKDRSGLLNINEFALIVSEVNQWRDAFCFFDSDRSGRLDYQEFSNALLRIGYRFPPQLVTLIFSNLDSNHAGYLDLDAFIKACSVVQIVIMKMQQYDPQKKGIVTVDLNQMLDIVFSIPM</sequence>
<keyword evidence="2" id="KW-0963">Cytoplasm</keyword>
<dbReference type="GO" id="GO:0048306">
    <property type="term" value="F:calcium-dependent protein binding"/>
    <property type="evidence" value="ECO:0007669"/>
    <property type="project" value="UniProtKB-ARBA"/>
</dbReference>
<keyword evidence="3" id="KW-0479">Metal-binding</keyword>
<keyword evidence="8" id="KW-1185">Reference proteome</keyword>
<proteinExistence type="predicted"/>
<dbReference type="SMART" id="SM00054">
    <property type="entry name" value="EFh"/>
    <property type="match status" value="3"/>
</dbReference>
<evidence type="ECO:0000256" key="5">
    <source>
        <dbReference type="ARBA" id="ARBA00022837"/>
    </source>
</evidence>
<dbReference type="OrthoDB" id="186625at2759"/>
<dbReference type="GO" id="GO:0005509">
    <property type="term" value="F:calcium ion binding"/>
    <property type="evidence" value="ECO:0007669"/>
    <property type="project" value="InterPro"/>
</dbReference>
<evidence type="ECO:0000313" key="8">
    <source>
        <dbReference type="Proteomes" id="UP000008312"/>
    </source>
</evidence>
<evidence type="ECO:0000256" key="3">
    <source>
        <dbReference type="ARBA" id="ARBA00022723"/>
    </source>
</evidence>
<evidence type="ECO:0000256" key="4">
    <source>
        <dbReference type="ARBA" id="ARBA00022737"/>
    </source>
</evidence>
<dbReference type="Proteomes" id="UP000008312">
    <property type="component" value="Unassembled WGS sequence"/>
</dbReference>
<comment type="subcellular location">
    <subcellularLocation>
        <location evidence="1">Cytoplasm</location>
    </subcellularLocation>
</comment>
<evidence type="ECO:0000256" key="1">
    <source>
        <dbReference type="ARBA" id="ARBA00004496"/>
    </source>
</evidence>
<accession>D8MBQ1</accession>
<dbReference type="InterPro" id="IPR051426">
    <property type="entry name" value="Peflin/Sorcin_CaBP"/>
</dbReference>
<dbReference type="PROSITE" id="PS50222">
    <property type="entry name" value="EF_HAND_2"/>
    <property type="match status" value="1"/>
</dbReference>
<dbReference type="SUPFAM" id="SSF47473">
    <property type="entry name" value="EF-hand"/>
    <property type="match status" value="1"/>
</dbReference>